<sequence>MSGSGTGGGGSSGGGSGRAHFRSQLGCCICGTKSSSSRFTSSQRYAEHFGACFGPQGTTRSGDLCNACVLCVKRWLQRGRQPNFFVQNVTRICHLFLPILEVVLDSKKGPGPKHMKEITKRARRREAKQQAAAAIASSVSKEQKSVKSASITTTTHTPTTRSSCGNGHHCLNSSSGSRGNLHYTQTNPKPEHYSHTSPSCIRVQSNMFSQQSYMGGTTRSSAQHSQALSNGLRCSSHNNSNNNRNSNSHCYNRSLNHNNNKNDTLEHICCSCTILDQKEYLSTLSHPQGATRTRAAAARQLEAASAAAAFARNTTGVLSTSLPSCNSHHRHSSSNLVLHSENIKMTTSSDSSESDPNNSYDINQQKCCSETATSASSCSSCCACGGGSLSCCSGSTSGFGSNSSDLSLTSSVNYPGMKSNTHHNKKQHNYSNCTCHDNKTVEISNFSIDYNCSTQRSYCHHQSRRANEFRYPQLPQTGQININSNGTCGNNNSNEDEKGASIFINGNAGNFQNSNDTQQTSYVASGQNNSIANTNVATTSLTTTTTTIPTRRYNRRVVLPPVRMTHNPEVDSLLREIMERNSQAVNFDSREMHMAVQQELRLRNRTIHTAASVSGGSISSISSADGSIEANAGSSSQTSTNGVKCNHHHSSPNHEHLAKRHCSHHCYFSCE</sequence>
<accession>A0A094ZUY2</accession>
<feature type="compositionally biased region" description="Basic residues" evidence="1">
    <location>
        <begin position="645"/>
        <end position="657"/>
    </location>
</feature>
<feature type="compositionally biased region" description="Low complexity" evidence="1">
    <location>
        <begin position="136"/>
        <end position="160"/>
    </location>
</feature>
<feature type="region of interest" description="Disordered" evidence="1">
    <location>
        <begin position="136"/>
        <end position="197"/>
    </location>
</feature>
<dbReference type="Pfam" id="PF15396">
    <property type="entry name" value="FAM60A"/>
    <property type="match status" value="1"/>
</dbReference>
<dbReference type="AlphaFoldDB" id="A0A094ZUY2"/>
<dbReference type="PANTHER" id="PTHR13422">
    <property type="entry name" value="SIN3-HDAC COMPLEX-ASSOCIATED FACTOR"/>
    <property type="match status" value="1"/>
</dbReference>
<feature type="region of interest" description="Disordered" evidence="1">
    <location>
        <begin position="628"/>
        <end position="657"/>
    </location>
</feature>
<gene>
    <name evidence="2" type="ORF">MS3_06423</name>
</gene>
<proteinExistence type="predicted"/>
<dbReference type="GO" id="GO:0070822">
    <property type="term" value="C:Sin3-type complex"/>
    <property type="evidence" value="ECO:0007669"/>
    <property type="project" value="TreeGrafter"/>
</dbReference>
<feature type="compositionally biased region" description="Polar residues" evidence="1">
    <location>
        <begin position="161"/>
        <end position="188"/>
    </location>
</feature>
<evidence type="ECO:0000313" key="2">
    <source>
        <dbReference type="EMBL" id="KGB38057.1"/>
    </source>
</evidence>
<feature type="compositionally biased region" description="Polar residues" evidence="1">
    <location>
        <begin position="632"/>
        <end position="643"/>
    </location>
</feature>
<dbReference type="STRING" id="6185.A0A094ZUY2"/>
<evidence type="ECO:0000256" key="1">
    <source>
        <dbReference type="SAM" id="MobiDB-lite"/>
    </source>
</evidence>
<dbReference type="InterPro" id="IPR026065">
    <property type="entry name" value="FAM60A"/>
</dbReference>
<reference evidence="2" key="1">
    <citation type="journal article" date="2012" name="Nat. Genet.">
        <title>Whole-genome sequence of Schistosoma haematobium.</title>
        <authorList>
            <person name="Young N.D."/>
            <person name="Jex A.R."/>
            <person name="Li B."/>
            <person name="Liu S."/>
            <person name="Yang L."/>
            <person name="Xiong Z."/>
            <person name="Li Y."/>
            <person name="Cantacessi C."/>
            <person name="Hall R.S."/>
            <person name="Xu X."/>
            <person name="Chen F."/>
            <person name="Wu X."/>
            <person name="Zerlotini A."/>
            <person name="Oliveira G."/>
            <person name="Hofmann A."/>
            <person name="Zhang G."/>
            <person name="Fang X."/>
            <person name="Kang Y."/>
            <person name="Campbell B.E."/>
            <person name="Loukas A."/>
            <person name="Ranganathan S."/>
            <person name="Rollinson D."/>
            <person name="Rinaldi G."/>
            <person name="Brindley P.J."/>
            <person name="Yang H."/>
            <person name="Wang J."/>
            <person name="Wang J."/>
            <person name="Gasser R.B."/>
        </authorList>
    </citation>
    <scope>NUCLEOTIDE SEQUENCE [LARGE SCALE GENOMIC DNA]</scope>
</reference>
<feature type="region of interest" description="Disordered" evidence="1">
    <location>
        <begin position="213"/>
        <end position="240"/>
    </location>
</feature>
<dbReference type="GO" id="GO:0030336">
    <property type="term" value="P:negative regulation of cell migration"/>
    <property type="evidence" value="ECO:0007669"/>
    <property type="project" value="TreeGrafter"/>
</dbReference>
<dbReference type="EMBL" id="KL250965">
    <property type="protein sequence ID" value="KGB38057.1"/>
    <property type="molecule type" value="Genomic_DNA"/>
</dbReference>
<organism evidence="2">
    <name type="scientific">Schistosoma haematobium</name>
    <name type="common">Blood fluke</name>
    <dbReference type="NCBI Taxonomy" id="6185"/>
    <lineage>
        <taxon>Eukaryota</taxon>
        <taxon>Metazoa</taxon>
        <taxon>Spiralia</taxon>
        <taxon>Lophotrochozoa</taxon>
        <taxon>Platyhelminthes</taxon>
        <taxon>Trematoda</taxon>
        <taxon>Digenea</taxon>
        <taxon>Strigeidida</taxon>
        <taxon>Schistosomatoidea</taxon>
        <taxon>Schistosomatidae</taxon>
        <taxon>Schistosoma</taxon>
    </lineage>
</organism>
<name>A0A094ZUY2_SCHHA</name>
<protein>
    <submittedName>
        <fullName evidence="2">Protein FAM60A</fullName>
    </submittedName>
</protein>
<dbReference type="PANTHER" id="PTHR13422:SF12">
    <property type="entry name" value="SIN3-HDAC COMPLEX-ASSOCIATED FACTOR"/>
    <property type="match status" value="1"/>
</dbReference>
<feature type="compositionally biased region" description="Polar residues" evidence="1">
    <location>
        <begin position="213"/>
        <end position="233"/>
    </location>
</feature>